<dbReference type="Proteomes" id="UP001279734">
    <property type="component" value="Unassembled WGS sequence"/>
</dbReference>
<sequence length="120" mass="14236">MEYEACCSGDLGSAVNAHGWCIYFRPRLVIDYYEMLLYELCKEPRCKRPRYLLLAVKSTESRDANDRHIYFWPRSLQRACAKSWDANARDIFLWLRSLQSAEMQKTEIKKALAEVCWSMR</sequence>
<gene>
    <name evidence="1" type="ORF">Nepgr_029640</name>
</gene>
<dbReference type="AlphaFoldDB" id="A0AAD3TFR0"/>
<organism evidence="1 2">
    <name type="scientific">Nepenthes gracilis</name>
    <name type="common">Slender pitcher plant</name>
    <dbReference type="NCBI Taxonomy" id="150966"/>
    <lineage>
        <taxon>Eukaryota</taxon>
        <taxon>Viridiplantae</taxon>
        <taxon>Streptophyta</taxon>
        <taxon>Embryophyta</taxon>
        <taxon>Tracheophyta</taxon>
        <taxon>Spermatophyta</taxon>
        <taxon>Magnoliopsida</taxon>
        <taxon>eudicotyledons</taxon>
        <taxon>Gunneridae</taxon>
        <taxon>Pentapetalae</taxon>
        <taxon>Caryophyllales</taxon>
        <taxon>Nepenthaceae</taxon>
        <taxon>Nepenthes</taxon>
    </lineage>
</organism>
<comment type="caution">
    <text evidence="1">The sequence shown here is derived from an EMBL/GenBank/DDBJ whole genome shotgun (WGS) entry which is preliminary data.</text>
</comment>
<evidence type="ECO:0000313" key="1">
    <source>
        <dbReference type="EMBL" id="GMH27797.1"/>
    </source>
</evidence>
<reference evidence="1" key="1">
    <citation type="submission" date="2023-05" db="EMBL/GenBank/DDBJ databases">
        <title>Nepenthes gracilis genome sequencing.</title>
        <authorList>
            <person name="Fukushima K."/>
        </authorList>
    </citation>
    <scope>NUCLEOTIDE SEQUENCE</scope>
    <source>
        <strain evidence="1">SING2019-196</strain>
    </source>
</reference>
<name>A0AAD3TFR0_NEPGR</name>
<accession>A0AAD3TFR0</accession>
<dbReference type="EMBL" id="BSYO01000033">
    <property type="protein sequence ID" value="GMH27797.1"/>
    <property type="molecule type" value="Genomic_DNA"/>
</dbReference>
<proteinExistence type="predicted"/>
<evidence type="ECO:0000313" key="2">
    <source>
        <dbReference type="Proteomes" id="UP001279734"/>
    </source>
</evidence>
<protein>
    <submittedName>
        <fullName evidence="1">Uncharacterized protein</fullName>
    </submittedName>
</protein>
<keyword evidence="2" id="KW-1185">Reference proteome</keyword>